<dbReference type="SUPFAM" id="SSF51905">
    <property type="entry name" value="FAD/NAD(P)-binding domain"/>
    <property type="match status" value="1"/>
</dbReference>
<gene>
    <name evidence="5" type="ORF">LX15_001026</name>
</gene>
<sequence>MATHARRPDHQVVIIGSGFAGLGMAIRLSQAGCHDFVVLEKADEVGGTWRDNTYPGCACDVQSHMYSFSFEPNPSWSRMFAEQPEIWAYLRRCVDKYSLRPHIRFRSEVTGCAFDEAEGLWRVSVADGRVLTARVVVAGLGPLHVPALPNVPGLDRFQGTTFHSSRWDHDYDLAGKRVAVIGTGASAIQFVPRIAQQVGQLHLFQRTPPWIMPKPDRVMSPLERRVFQRLPFVQRLYRDAIYWQLESRILGFNVDKRLVRAAEALSRRHIARQIPDDPELRAAVTPTYTLGCKRVLISDDYYPALTRPNVELVTSGIREVRERSVVTADGVEREVDAIIYGTGFRVGDVSSLNIVGLGGVELNDLWRREGMQAHLGVAIAGFPNLFMLVGPNSGLGHNSIVFMIEAQARYVLECLRLLDERRARWMAVRPAVQREFNQRVQRRLGRSVWQSGCESWYLDDQGVNRTLWPGFTFTYWLRTRRVREADYDLVTRASATPLDPVFGGRSAAVGDGAELVGAGRS</sequence>
<evidence type="ECO:0000256" key="2">
    <source>
        <dbReference type="ARBA" id="ARBA00022630"/>
    </source>
</evidence>
<dbReference type="PANTHER" id="PTHR42877">
    <property type="entry name" value="L-ORNITHINE N(5)-MONOOXYGENASE-RELATED"/>
    <property type="match status" value="1"/>
</dbReference>
<comment type="similarity">
    <text evidence="1">Belongs to the FAD-binding monooxygenase family.</text>
</comment>
<evidence type="ECO:0000313" key="6">
    <source>
        <dbReference type="Proteomes" id="UP001205311"/>
    </source>
</evidence>
<comment type="caution">
    <text evidence="5">The sequence shown here is derived from an EMBL/GenBank/DDBJ whole genome shotgun (WGS) entry which is preliminary data.</text>
</comment>
<organism evidence="5 6">
    <name type="scientific">Streptoalloteichus tenebrarius (strain ATCC 17920 / DSM 40477 / JCM 4838 / CBS 697.72 / NBRC 16177 / NCIMB 11028 / NRRL B-12390 / A12253. 1 / ISP 5477)</name>
    <name type="common">Streptomyces tenebrarius</name>
    <dbReference type="NCBI Taxonomy" id="1933"/>
    <lineage>
        <taxon>Bacteria</taxon>
        <taxon>Bacillati</taxon>
        <taxon>Actinomycetota</taxon>
        <taxon>Actinomycetes</taxon>
        <taxon>Pseudonocardiales</taxon>
        <taxon>Pseudonocardiaceae</taxon>
        <taxon>Streptoalloteichus</taxon>
    </lineage>
</organism>
<dbReference type="PRINTS" id="PR00368">
    <property type="entry name" value="FADPNR"/>
</dbReference>
<dbReference type="RefSeq" id="WP_253668295.1">
    <property type="nucleotide sequence ID" value="NZ_JAMTCP010000003.1"/>
</dbReference>
<evidence type="ECO:0000256" key="3">
    <source>
        <dbReference type="ARBA" id="ARBA00022827"/>
    </source>
</evidence>
<dbReference type="PANTHER" id="PTHR42877:SF4">
    <property type="entry name" value="FAD_NAD(P)-BINDING DOMAIN-CONTAINING PROTEIN-RELATED"/>
    <property type="match status" value="1"/>
</dbReference>
<dbReference type="PRINTS" id="PR00469">
    <property type="entry name" value="PNDRDTASEII"/>
</dbReference>
<dbReference type="EMBL" id="JAMTCP010000003">
    <property type="protein sequence ID" value="MCP2257341.1"/>
    <property type="molecule type" value="Genomic_DNA"/>
</dbReference>
<protein>
    <submittedName>
        <fullName evidence="5">Flavoprotein CzcO associated with the cation diffusion facilitator CzcD</fullName>
    </submittedName>
</protein>
<dbReference type="InterPro" id="IPR020946">
    <property type="entry name" value="Flavin_mOase-like"/>
</dbReference>
<keyword evidence="6" id="KW-1185">Reference proteome</keyword>
<reference evidence="5 6" key="1">
    <citation type="submission" date="2022-06" db="EMBL/GenBank/DDBJ databases">
        <title>Genomic Encyclopedia of Archaeal and Bacterial Type Strains, Phase II (KMG-II): from individual species to whole genera.</title>
        <authorList>
            <person name="Goeker M."/>
        </authorList>
    </citation>
    <scope>NUCLEOTIDE SEQUENCE [LARGE SCALE GENOMIC DNA]</scope>
    <source>
        <strain evidence="5 6">DSM 40477</strain>
    </source>
</reference>
<dbReference type="Gene3D" id="3.50.50.60">
    <property type="entry name" value="FAD/NAD(P)-binding domain"/>
    <property type="match status" value="2"/>
</dbReference>
<dbReference type="InterPro" id="IPR051209">
    <property type="entry name" value="FAD-bind_Monooxygenase_sf"/>
</dbReference>
<accession>A0ABT1HP97</accession>
<keyword evidence="4" id="KW-0560">Oxidoreductase</keyword>
<dbReference type="Pfam" id="PF00743">
    <property type="entry name" value="FMO-like"/>
    <property type="match status" value="1"/>
</dbReference>
<evidence type="ECO:0000256" key="1">
    <source>
        <dbReference type="ARBA" id="ARBA00010139"/>
    </source>
</evidence>
<dbReference type="InterPro" id="IPR036188">
    <property type="entry name" value="FAD/NAD-bd_sf"/>
</dbReference>
<proteinExistence type="inferred from homology"/>
<dbReference type="Proteomes" id="UP001205311">
    <property type="component" value="Unassembled WGS sequence"/>
</dbReference>
<evidence type="ECO:0000313" key="5">
    <source>
        <dbReference type="EMBL" id="MCP2257341.1"/>
    </source>
</evidence>
<keyword evidence="2" id="KW-0285">Flavoprotein</keyword>
<evidence type="ECO:0000256" key="4">
    <source>
        <dbReference type="ARBA" id="ARBA00023002"/>
    </source>
</evidence>
<name>A0ABT1HP97_STRSD</name>
<keyword evidence="3" id="KW-0274">FAD</keyword>